<dbReference type="Gene3D" id="2.60.40.10">
    <property type="entry name" value="Immunoglobulins"/>
    <property type="match status" value="3"/>
</dbReference>
<evidence type="ECO:0000313" key="5">
    <source>
        <dbReference type="EnsemblMetazoa" id="G32129.1:cds"/>
    </source>
</evidence>
<name>A0A8W8MAZ6_MAGGI</name>
<dbReference type="InterPro" id="IPR013783">
    <property type="entry name" value="Ig-like_fold"/>
</dbReference>
<dbReference type="InterPro" id="IPR007110">
    <property type="entry name" value="Ig-like_dom"/>
</dbReference>
<dbReference type="InterPro" id="IPR013162">
    <property type="entry name" value="CD80_C2-set"/>
</dbReference>
<dbReference type="PANTHER" id="PTHR45889">
    <property type="entry name" value="IG-LIKE DOMAIN-CONTAINING PROTEIN"/>
    <property type="match status" value="1"/>
</dbReference>
<dbReference type="PANTHER" id="PTHR45889:SF8">
    <property type="entry name" value="IG-LIKE DOMAIN-CONTAINING PROTEIN"/>
    <property type="match status" value="1"/>
</dbReference>
<dbReference type="SMART" id="SM00409">
    <property type="entry name" value="IG"/>
    <property type="match status" value="2"/>
</dbReference>
<evidence type="ECO:0000256" key="2">
    <source>
        <dbReference type="ARBA" id="ARBA00023136"/>
    </source>
</evidence>
<dbReference type="Pfam" id="PF08205">
    <property type="entry name" value="C2-set_2"/>
    <property type="match status" value="1"/>
</dbReference>
<feature type="domain" description="Ig-like" evidence="4">
    <location>
        <begin position="149"/>
        <end position="246"/>
    </location>
</feature>
<dbReference type="PROSITE" id="PS50835">
    <property type="entry name" value="IG_LIKE"/>
    <property type="match status" value="3"/>
</dbReference>
<dbReference type="InterPro" id="IPR036179">
    <property type="entry name" value="Ig-like_dom_sf"/>
</dbReference>
<proteinExistence type="predicted"/>
<evidence type="ECO:0000256" key="3">
    <source>
        <dbReference type="ARBA" id="ARBA00023157"/>
    </source>
</evidence>
<evidence type="ECO:0000256" key="1">
    <source>
        <dbReference type="ARBA" id="ARBA00004167"/>
    </source>
</evidence>
<dbReference type="GO" id="GO:0016020">
    <property type="term" value="C:membrane"/>
    <property type="evidence" value="ECO:0007669"/>
    <property type="project" value="UniProtKB-SubCell"/>
</dbReference>
<organism evidence="5 6">
    <name type="scientific">Magallana gigas</name>
    <name type="common">Pacific oyster</name>
    <name type="synonym">Crassostrea gigas</name>
    <dbReference type="NCBI Taxonomy" id="29159"/>
    <lineage>
        <taxon>Eukaryota</taxon>
        <taxon>Metazoa</taxon>
        <taxon>Spiralia</taxon>
        <taxon>Lophotrochozoa</taxon>
        <taxon>Mollusca</taxon>
        <taxon>Bivalvia</taxon>
        <taxon>Autobranchia</taxon>
        <taxon>Pteriomorphia</taxon>
        <taxon>Ostreida</taxon>
        <taxon>Ostreoidea</taxon>
        <taxon>Ostreidae</taxon>
        <taxon>Magallana</taxon>
    </lineage>
</organism>
<protein>
    <recommendedName>
        <fullName evidence="4">Ig-like domain-containing protein</fullName>
    </recommendedName>
</protein>
<feature type="domain" description="Ig-like" evidence="4">
    <location>
        <begin position="248"/>
        <end position="350"/>
    </location>
</feature>
<dbReference type="AlphaFoldDB" id="A0A8W8MAZ6"/>
<accession>A0A8W8MAZ6</accession>
<keyword evidence="6" id="KW-1185">Reference proteome</keyword>
<dbReference type="EnsemblMetazoa" id="G32129.1">
    <property type="protein sequence ID" value="G32129.1:cds"/>
    <property type="gene ID" value="G32129"/>
</dbReference>
<dbReference type="SUPFAM" id="SSF48726">
    <property type="entry name" value="Immunoglobulin"/>
    <property type="match status" value="3"/>
</dbReference>
<dbReference type="Proteomes" id="UP000005408">
    <property type="component" value="Unassembled WGS sequence"/>
</dbReference>
<reference evidence="5" key="1">
    <citation type="submission" date="2022-08" db="UniProtKB">
        <authorList>
            <consortium name="EnsemblMetazoa"/>
        </authorList>
    </citation>
    <scope>IDENTIFICATION</scope>
    <source>
        <strain evidence="5">05x7-T-G4-1.051#20</strain>
    </source>
</reference>
<dbReference type="Pfam" id="PF13927">
    <property type="entry name" value="Ig_3"/>
    <property type="match status" value="2"/>
</dbReference>
<evidence type="ECO:0000313" key="6">
    <source>
        <dbReference type="Proteomes" id="UP000005408"/>
    </source>
</evidence>
<evidence type="ECO:0000259" key="4">
    <source>
        <dbReference type="PROSITE" id="PS50835"/>
    </source>
</evidence>
<sequence length="466" mass="50545">MACDFRTFSILQGSFLFPVLLTISLFSGIYSQTSLPGYPSLAGDYEKNEGETITLSCSAIGGNPLPSVQWYKNQQLVDPGSSSSGNGDGIYTVGSSKVTYNNYTFDVSRSDNLVSYICKIQNSLMASPVERAWTISIYVPSEQPFISGPDPTITTALSSGSTYKYICTAQNGRPAPNLRWKLGTSLLRSIEFHQGITENTTTNADSTLSKSSTLSWVPIVDDNGKNLYCQTDQTTARAGAIQKSTSVPIVVQQIPILQIGFISYTAQVGSSVTLSCHVISATPAITNLFWRKQVNGVYTRITIDNNRFFGGSTSNANLTISNVALSDQTSYQCSATNSAGTGNSGATTLSVSGTGPRTTIWRCSVRRKDLWCRVVVSQRGNEFVCGSVDHIHPPEAGLFKRAVIAAKVRVEAIQQPYRASGGDIVEDAFSITNENDFNLPNQQYLQRAANCIRQKLRPAEPKDLCN</sequence>
<comment type="subcellular location">
    <subcellularLocation>
        <location evidence="1">Membrane</location>
        <topology evidence="1">Single-pass membrane protein</topology>
    </subcellularLocation>
</comment>
<feature type="domain" description="Ig-like" evidence="4">
    <location>
        <begin position="36"/>
        <end position="136"/>
    </location>
</feature>
<dbReference type="InterPro" id="IPR003598">
    <property type="entry name" value="Ig_sub2"/>
</dbReference>
<dbReference type="InterPro" id="IPR003599">
    <property type="entry name" value="Ig_sub"/>
</dbReference>
<dbReference type="SMART" id="SM00408">
    <property type="entry name" value="IGc2"/>
    <property type="match status" value="2"/>
</dbReference>
<keyword evidence="3" id="KW-1015">Disulfide bond</keyword>
<keyword evidence="2" id="KW-0472">Membrane</keyword>